<sequence length="160" mass="17256">MSDAIDQAAGLTPEDALYQTRRLRPEFVVGAEACRVSVLTPEDDQGLPADLRLALAQRMAVLNYDAPLQRDYQAQLAALNPSEALLALASGCAVAEEPLATIARHADMVTQQPIQATEQHIRLLEQAGLSNPQIVALSELIAFVNFQTRVAAGLRLLRSA</sequence>
<protein>
    <recommendedName>
        <fullName evidence="3">CMD domain protein</fullName>
    </recommendedName>
</protein>
<evidence type="ECO:0008006" key="3">
    <source>
        <dbReference type="Google" id="ProtNLM"/>
    </source>
</evidence>
<dbReference type="AlphaFoldDB" id="A0A0B1REE7"/>
<organism evidence="1 2">
    <name type="scientific">Pantoea rodasii</name>
    <dbReference type="NCBI Taxonomy" id="1076549"/>
    <lineage>
        <taxon>Bacteria</taxon>
        <taxon>Pseudomonadati</taxon>
        <taxon>Pseudomonadota</taxon>
        <taxon>Gammaproteobacteria</taxon>
        <taxon>Enterobacterales</taxon>
        <taxon>Erwiniaceae</taxon>
        <taxon>Pantoea</taxon>
    </lineage>
</organism>
<accession>A0A0B1REE7</accession>
<dbReference type="SUPFAM" id="SSF69118">
    <property type="entry name" value="AhpD-like"/>
    <property type="match status" value="1"/>
</dbReference>
<dbReference type="Gene3D" id="1.20.1290.10">
    <property type="entry name" value="AhpD-like"/>
    <property type="match status" value="1"/>
</dbReference>
<gene>
    <name evidence="1" type="ORF">QU24_00480</name>
</gene>
<dbReference type="EMBL" id="JTJJ01000004">
    <property type="protein sequence ID" value="KHJ70021.1"/>
    <property type="molecule type" value="Genomic_DNA"/>
</dbReference>
<proteinExistence type="predicted"/>
<evidence type="ECO:0000313" key="1">
    <source>
        <dbReference type="EMBL" id="KHJ70021.1"/>
    </source>
</evidence>
<name>A0A0B1REE7_9GAMM</name>
<dbReference type="RefSeq" id="WP_039327130.1">
    <property type="nucleotide sequence ID" value="NZ_JTJJ01000004.1"/>
</dbReference>
<dbReference type="Proteomes" id="UP000030853">
    <property type="component" value="Unassembled WGS sequence"/>
</dbReference>
<comment type="caution">
    <text evidence="1">The sequence shown here is derived from an EMBL/GenBank/DDBJ whole genome shotgun (WGS) entry which is preliminary data.</text>
</comment>
<evidence type="ECO:0000313" key="2">
    <source>
        <dbReference type="Proteomes" id="UP000030853"/>
    </source>
</evidence>
<dbReference type="InterPro" id="IPR029032">
    <property type="entry name" value="AhpD-like"/>
</dbReference>
<reference evidence="1 2" key="1">
    <citation type="submission" date="2014-11" db="EMBL/GenBank/DDBJ databases">
        <title>Genome sequencing of Pantoea rodasii ND03.</title>
        <authorList>
            <person name="Muhamad Yunos N.Y."/>
            <person name="Chan K.-G."/>
        </authorList>
    </citation>
    <scope>NUCLEOTIDE SEQUENCE [LARGE SCALE GENOMIC DNA]</scope>
    <source>
        <strain evidence="1 2">ND03</strain>
    </source>
</reference>